<protein>
    <submittedName>
        <fullName evidence="1">BQ5605_C005g03590 protein</fullName>
    </submittedName>
</protein>
<gene>
    <name evidence="1" type="primary">BQ5605_C005g03590</name>
    <name evidence="1" type="ORF">BQ5605_C005G03590</name>
</gene>
<organism evidence="1 2">
    <name type="scientific">Microbotryum silenes-dioicae</name>
    <dbReference type="NCBI Taxonomy" id="796604"/>
    <lineage>
        <taxon>Eukaryota</taxon>
        <taxon>Fungi</taxon>
        <taxon>Dikarya</taxon>
        <taxon>Basidiomycota</taxon>
        <taxon>Pucciniomycotina</taxon>
        <taxon>Microbotryomycetes</taxon>
        <taxon>Microbotryales</taxon>
        <taxon>Microbotryaceae</taxon>
        <taxon>Microbotryum</taxon>
    </lineage>
</organism>
<accession>A0A2X0MFR6</accession>
<dbReference type="Proteomes" id="UP000249464">
    <property type="component" value="Unassembled WGS sequence"/>
</dbReference>
<dbReference type="EMBL" id="FQNC01000047">
    <property type="protein sequence ID" value="SGY77267.1"/>
    <property type="molecule type" value="Genomic_DNA"/>
</dbReference>
<reference evidence="1 2" key="1">
    <citation type="submission" date="2016-11" db="EMBL/GenBank/DDBJ databases">
        <authorList>
            <person name="Jaros S."/>
            <person name="Januszkiewicz K."/>
            <person name="Wedrychowicz H."/>
        </authorList>
    </citation>
    <scope>NUCLEOTIDE SEQUENCE [LARGE SCALE GENOMIC DNA]</scope>
</reference>
<evidence type="ECO:0000313" key="1">
    <source>
        <dbReference type="EMBL" id="SGY77267.1"/>
    </source>
</evidence>
<sequence>MILSGARLHPFIPSFPCLWPNRFALAQPQRILHHDSEILDLIQQTDQFSIDRDPAQEPTPSSLALDQRLLLLLLLSTKIFRTTLTEHADDFGTVRAHVSGHVFDQA</sequence>
<dbReference type="AlphaFoldDB" id="A0A2X0MFR6"/>
<proteinExistence type="predicted"/>
<keyword evidence="2" id="KW-1185">Reference proteome</keyword>
<evidence type="ECO:0000313" key="2">
    <source>
        <dbReference type="Proteomes" id="UP000249464"/>
    </source>
</evidence>
<name>A0A2X0MFR6_9BASI</name>